<dbReference type="PANTHER" id="PTHR35529">
    <property type="entry name" value="MANGANESE EFFLUX PUMP MNTP-RELATED"/>
    <property type="match status" value="1"/>
</dbReference>
<evidence type="ECO:0000256" key="4">
    <source>
        <dbReference type="ARBA" id="ARBA00022989"/>
    </source>
</evidence>
<protein>
    <recommendedName>
        <fullName evidence="8">Putative manganese efflux pump MntP</fullName>
    </recommendedName>
</protein>
<dbReference type="RefSeq" id="WP_115002414.1">
    <property type="nucleotide sequence ID" value="NZ_JAHAHE010000012.1"/>
</dbReference>
<dbReference type="Pfam" id="PF02659">
    <property type="entry name" value="Mntp"/>
    <property type="match status" value="1"/>
</dbReference>
<gene>
    <name evidence="9" type="primary">yebN</name>
    <name evidence="8" type="synonym">mntP</name>
    <name evidence="9" type="ORF">NCTC13335_00033</name>
</gene>
<evidence type="ECO:0000313" key="10">
    <source>
        <dbReference type="Proteomes" id="UP000255264"/>
    </source>
</evidence>
<sequence>MTLSTLWVIAFGLSMDAFAVAISKGLAMRAFRCKLALAIALCFGCFQGVMPLIGYLLGAQFSHFIEDWDHWVAFVLLALIGINMLREGVSEDDESVDDVISAKHLLSLGIATSIDAMAVGISFAFLTVDIGPAALIIAITTFVLSFLGVKGGHFLGRRFKSRAEIFGGLVLLAIAVKILHDHGVF</sequence>
<reference evidence="9 10" key="1">
    <citation type="submission" date="2018-06" db="EMBL/GenBank/DDBJ databases">
        <authorList>
            <consortium name="Pathogen Informatics"/>
            <person name="Doyle S."/>
        </authorList>
    </citation>
    <scope>NUCLEOTIDE SEQUENCE [LARGE SCALE GENOMIC DNA]</scope>
    <source>
        <strain evidence="9 10">NCTC13335</strain>
    </source>
</reference>
<evidence type="ECO:0000313" key="9">
    <source>
        <dbReference type="EMBL" id="STO92215.1"/>
    </source>
</evidence>
<comment type="subcellular location">
    <subcellularLocation>
        <location evidence="8">Cell membrane</location>
        <topology evidence="8">Multi-pass membrane protein</topology>
    </subcellularLocation>
</comment>
<dbReference type="PANTHER" id="PTHR35529:SF1">
    <property type="entry name" value="MANGANESE EFFLUX PUMP MNTP-RELATED"/>
    <property type="match status" value="1"/>
</dbReference>
<feature type="transmembrane region" description="Helical" evidence="8">
    <location>
        <begin position="6"/>
        <end position="23"/>
    </location>
</feature>
<feature type="transmembrane region" description="Helical" evidence="8">
    <location>
        <begin position="68"/>
        <end position="85"/>
    </location>
</feature>
<organism evidence="9 10">
    <name type="scientific">Haemophilus pittmaniae</name>
    <dbReference type="NCBI Taxonomy" id="249188"/>
    <lineage>
        <taxon>Bacteria</taxon>
        <taxon>Pseudomonadati</taxon>
        <taxon>Pseudomonadota</taxon>
        <taxon>Gammaproteobacteria</taxon>
        <taxon>Pasteurellales</taxon>
        <taxon>Pasteurellaceae</taxon>
        <taxon>Haemophilus</taxon>
    </lineage>
</organism>
<dbReference type="AlphaFoldDB" id="A0A377IVE2"/>
<dbReference type="InterPro" id="IPR022929">
    <property type="entry name" value="Put_MntP"/>
</dbReference>
<evidence type="ECO:0000256" key="5">
    <source>
        <dbReference type="ARBA" id="ARBA00023065"/>
    </source>
</evidence>
<dbReference type="EMBL" id="UGHS01000001">
    <property type="protein sequence ID" value="STO92215.1"/>
    <property type="molecule type" value="Genomic_DNA"/>
</dbReference>
<keyword evidence="7 8" id="KW-0464">Manganese</keyword>
<dbReference type="Proteomes" id="UP000255264">
    <property type="component" value="Unassembled WGS sequence"/>
</dbReference>
<feature type="transmembrane region" description="Helical" evidence="8">
    <location>
        <begin position="35"/>
        <end position="56"/>
    </location>
</feature>
<dbReference type="InterPro" id="IPR003810">
    <property type="entry name" value="Mntp/YtaF"/>
</dbReference>
<evidence type="ECO:0000256" key="2">
    <source>
        <dbReference type="ARBA" id="ARBA00022475"/>
    </source>
</evidence>
<feature type="transmembrane region" description="Helical" evidence="8">
    <location>
        <begin position="132"/>
        <end position="149"/>
    </location>
</feature>
<evidence type="ECO:0000256" key="8">
    <source>
        <dbReference type="HAMAP-Rule" id="MF_01521"/>
    </source>
</evidence>
<evidence type="ECO:0000256" key="1">
    <source>
        <dbReference type="ARBA" id="ARBA00022448"/>
    </source>
</evidence>
<keyword evidence="10" id="KW-1185">Reference proteome</keyword>
<evidence type="ECO:0000256" key="6">
    <source>
        <dbReference type="ARBA" id="ARBA00023136"/>
    </source>
</evidence>
<keyword evidence="2 8" id="KW-1003">Cell membrane</keyword>
<keyword evidence="1 8" id="KW-0813">Transport</keyword>
<dbReference type="HAMAP" id="MF_01521">
    <property type="entry name" value="MntP_pump"/>
    <property type="match status" value="1"/>
</dbReference>
<dbReference type="GO" id="GO:0005886">
    <property type="term" value="C:plasma membrane"/>
    <property type="evidence" value="ECO:0007669"/>
    <property type="project" value="UniProtKB-SubCell"/>
</dbReference>
<feature type="transmembrane region" description="Helical" evidence="8">
    <location>
        <begin position="105"/>
        <end position="126"/>
    </location>
</feature>
<keyword evidence="4 8" id="KW-1133">Transmembrane helix</keyword>
<accession>A0A377IVE2</accession>
<keyword evidence="5 8" id="KW-0406">Ion transport</keyword>
<evidence type="ECO:0000256" key="3">
    <source>
        <dbReference type="ARBA" id="ARBA00022692"/>
    </source>
</evidence>
<comment type="function">
    <text evidence="8">Probably functions as a manganese efflux pump.</text>
</comment>
<proteinExistence type="inferred from homology"/>
<comment type="similarity">
    <text evidence="8">Belongs to the MntP (TC 9.B.29) family.</text>
</comment>
<dbReference type="GO" id="GO:0005384">
    <property type="term" value="F:manganese ion transmembrane transporter activity"/>
    <property type="evidence" value="ECO:0007669"/>
    <property type="project" value="UniProtKB-UniRule"/>
</dbReference>
<name>A0A377IVE2_9PAST</name>
<evidence type="ECO:0000256" key="7">
    <source>
        <dbReference type="ARBA" id="ARBA00023211"/>
    </source>
</evidence>
<keyword evidence="3 8" id="KW-0812">Transmembrane</keyword>
<keyword evidence="6 8" id="KW-0472">Membrane</keyword>
<dbReference type="OrthoDB" id="9811590at2"/>